<accession>A0A5R9J2N6</accession>
<protein>
    <submittedName>
        <fullName evidence="1">Uncharacterized protein</fullName>
    </submittedName>
</protein>
<sequence>MLEHDLAELTGCVGDVPPPGLEEAIWCRIEVLQHSHRVEVLTMRLQTLALVVALGASTTIGVALARARPSTSSLVQISSEAAGLAPSTLLGFQF</sequence>
<reference evidence="1 2" key="1">
    <citation type="submission" date="2019-05" db="EMBL/GenBank/DDBJ databases">
        <authorList>
            <person name="Pankratov T."/>
            <person name="Grouzdev D."/>
        </authorList>
    </citation>
    <scope>NUCLEOTIDE SEQUENCE [LARGE SCALE GENOMIC DNA]</scope>
    <source>
        <strain evidence="1 2">KEBCLARHB70R</strain>
    </source>
</reference>
<name>A0A5R9J2N6_9PROT</name>
<evidence type="ECO:0000313" key="1">
    <source>
        <dbReference type="EMBL" id="TLU71113.1"/>
    </source>
</evidence>
<evidence type="ECO:0000313" key="2">
    <source>
        <dbReference type="Proteomes" id="UP000305654"/>
    </source>
</evidence>
<comment type="caution">
    <text evidence="1">The sequence shown here is derived from an EMBL/GenBank/DDBJ whole genome shotgun (WGS) entry which is preliminary data.</text>
</comment>
<gene>
    <name evidence="1" type="ORF">FE263_18230</name>
</gene>
<organism evidence="1 2">
    <name type="scientific">Lichenicoccus roseus</name>
    <dbReference type="NCBI Taxonomy" id="2683649"/>
    <lineage>
        <taxon>Bacteria</taxon>
        <taxon>Pseudomonadati</taxon>
        <taxon>Pseudomonadota</taxon>
        <taxon>Alphaproteobacteria</taxon>
        <taxon>Acetobacterales</taxon>
        <taxon>Acetobacteraceae</taxon>
        <taxon>Lichenicoccus</taxon>
    </lineage>
</organism>
<dbReference type="EMBL" id="VCDI01000008">
    <property type="protein sequence ID" value="TLU71113.1"/>
    <property type="molecule type" value="Genomic_DNA"/>
</dbReference>
<dbReference type="RefSeq" id="WP_138327470.1">
    <property type="nucleotide sequence ID" value="NZ_VCDI01000008.1"/>
</dbReference>
<dbReference type="AlphaFoldDB" id="A0A5R9J2N6"/>
<proteinExistence type="predicted"/>
<dbReference type="Proteomes" id="UP000305654">
    <property type="component" value="Unassembled WGS sequence"/>
</dbReference>
<keyword evidence="2" id="KW-1185">Reference proteome</keyword>